<comment type="caution">
    <text evidence="1">The sequence shown here is derived from an EMBL/GenBank/DDBJ whole genome shotgun (WGS) entry which is preliminary data.</text>
</comment>
<protein>
    <submittedName>
        <fullName evidence="1">Uncharacterized protein</fullName>
    </submittedName>
</protein>
<dbReference type="Proteomes" id="UP000323142">
    <property type="component" value="Unassembled WGS sequence"/>
</dbReference>
<reference evidence="1 2" key="2">
    <citation type="submission" date="2019-09" db="EMBL/GenBank/DDBJ databases">
        <authorList>
            <person name="Jin C."/>
        </authorList>
    </citation>
    <scope>NUCLEOTIDE SEQUENCE [LARGE SCALE GENOMIC DNA]</scope>
    <source>
        <strain evidence="1 2">BN140002</strain>
    </source>
</reference>
<dbReference type="RefSeq" id="WP_149821371.1">
    <property type="nucleotide sequence ID" value="NZ_VUOA01000039.1"/>
</dbReference>
<organism evidence="1 2">
    <name type="scientific">Salinarimonas soli</name>
    <dbReference type="NCBI Taxonomy" id="1638099"/>
    <lineage>
        <taxon>Bacteria</taxon>
        <taxon>Pseudomonadati</taxon>
        <taxon>Pseudomonadota</taxon>
        <taxon>Alphaproteobacteria</taxon>
        <taxon>Hyphomicrobiales</taxon>
        <taxon>Salinarimonadaceae</taxon>
        <taxon>Salinarimonas</taxon>
    </lineage>
</organism>
<reference evidence="1 2" key="1">
    <citation type="submission" date="2019-09" db="EMBL/GenBank/DDBJ databases">
        <title>Salinarimonas rosea gen. nov., sp. nov., a new member of the a-2 subgroup of the Proteobacteria.</title>
        <authorList>
            <person name="Liu J."/>
        </authorList>
    </citation>
    <scope>NUCLEOTIDE SEQUENCE [LARGE SCALE GENOMIC DNA]</scope>
    <source>
        <strain evidence="1 2">BN140002</strain>
    </source>
</reference>
<evidence type="ECO:0000313" key="2">
    <source>
        <dbReference type="Proteomes" id="UP000323142"/>
    </source>
</evidence>
<name>A0A5B2V9Q4_9HYPH</name>
<dbReference type="AlphaFoldDB" id="A0A5B2V9Q4"/>
<evidence type="ECO:0000313" key="1">
    <source>
        <dbReference type="EMBL" id="KAA2235112.1"/>
    </source>
</evidence>
<dbReference type="EMBL" id="VUOA01000039">
    <property type="protein sequence ID" value="KAA2235112.1"/>
    <property type="molecule type" value="Genomic_DNA"/>
</dbReference>
<proteinExistence type="predicted"/>
<sequence>MTDAPDASDNVAAVEQRIDEALRLIGTLHPDHAVAVPRGAFDQLVALLHRQQTVNLMQLNLILAVALGRKDMMGDLSDKLRNDLFVAEDGLARFLEEVAAFNATPGSPVN</sequence>
<gene>
    <name evidence="1" type="ORF">F0L46_21325</name>
</gene>
<keyword evidence="2" id="KW-1185">Reference proteome</keyword>
<accession>A0A5B2V9Q4</accession>